<dbReference type="EMBL" id="LAZR01030409">
    <property type="protein sequence ID" value="KKL56693.1"/>
    <property type="molecule type" value="Genomic_DNA"/>
</dbReference>
<keyword evidence="1" id="KW-0964">Secreted</keyword>
<accession>A0A0F9D4K4</accession>
<proteinExistence type="predicted"/>
<dbReference type="Pfam" id="PF00746">
    <property type="entry name" value="Gram_pos_anchor"/>
    <property type="match status" value="1"/>
</dbReference>
<gene>
    <name evidence="4" type="ORF">LCGC14_2242870</name>
</gene>
<organism evidence="4">
    <name type="scientific">marine sediment metagenome</name>
    <dbReference type="NCBI Taxonomy" id="412755"/>
    <lineage>
        <taxon>unclassified sequences</taxon>
        <taxon>metagenomes</taxon>
        <taxon>ecological metagenomes</taxon>
    </lineage>
</organism>
<evidence type="ECO:0000256" key="1">
    <source>
        <dbReference type="ARBA" id="ARBA00022525"/>
    </source>
</evidence>
<dbReference type="NCBIfam" id="TIGR01167">
    <property type="entry name" value="LPXTG_anchor"/>
    <property type="match status" value="1"/>
</dbReference>
<evidence type="ECO:0000259" key="3">
    <source>
        <dbReference type="PROSITE" id="PS50847"/>
    </source>
</evidence>
<dbReference type="InterPro" id="IPR019931">
    <property type="entry name" value="LPXTG_anchor"/>
</dbReference>
<evidence type="ECO:0000256" key="2">
    <source>
        <dbReference type="SAM" id="MobiDB-lite"/>
    </source>
</evidence>
<sequence>YSRAKAEINGLKVWNPSTSNYKDFGDFSNNSDSVTDYTETLKEINKILALSNIEITVFLNVLASTGDNISYAEAKLLQAILKDASSNPLITIDLADVRSKIDDLKAETSGEEIKINDATTTPTTTTTQETTTPVATTQQRVVEAVAAAETPVDTVTESSTPTASSTSSGTFPRTGLAEQNAESLLLLLASLMLLGSMLLRRRKKITQ</sequence>
<reference evidence="4" key="1">
    <citation type="journal article" date="2015" name="Nature">
        <title>Complex archaea that bridge the gap between prokaryotes and eukaryotes.</title>
        <authorList>
            <person name="Spang A."/>
            <person name="Saw J.H."/>
            <person name="Jorgensen S.L."/>
            <person name="Zaremba-Niedzwiedzka K."/>
            <person name="Martijn J."/>
            <person name="Lind A.E."/>
            <person name="van Eijk R."/>
            <person name="Schleper C."/>
            <person name="Guy L."/>
            <person name="Ettema T.J."/>
        </authorList>
    </citation>
    <scope>NUCLEOTIDE SEQUENCE</scope>
</reference>
<dbReference type="AlphaFoldDB" id="A0A0F9D4K4"/>
<feature type="region of interest" description="Disordered" evidence="2">
    <location>
        <begin position="150"/>
        <end position="174"/>
    </location>
</feature>
<protein>
    <recommendedName>
        <fullName evidence="3">Gram-positive cocci surface proteins LPxTG domain-containing protein</fullName>
    </recommendedName>
</protein>
<dbReference type="PROSITE" id="PS50847">
    <property type="entry name" value="GRAM_POS_ANCHORING"/>
    <property type="match status" value="1"/>
</dbReference>
<feature type="domain" description="Gram-positive cocci surface proteins LPxTG" evidence="3">
    <location>
        <begin position="171"/>
        <end position="207"/>
    </location>
</feature>
<feature type="compositionally biased region" description="Low complexity" evidence="2">
    <location>
        <begin position="150"/>
        <end position="170"/>
    </location>
</feature>
<name>A0A0F9D4K4_9ZZZZ</name>
<feature type="non-terminal residue" evidence="4">
    <location>
        <position position="1"/>
    </location>
</feature>
<comment type="caution">
    <text evidence="4">The sequence shown here is derived from an EMBL/GenBank/DDBJ whole genome shotgun (WGS) entry which is preliminary data.</text>
</comment>
<evidence type="ECO:0000313" key="4">
    <source>
        <dbReference type="EMBL" id="KKL56693.1"/>
    </source>
</evidence>